<reference evidence="1 2" key="1">
    <citation type="submission" date="2017-08" db="EMBL/GenBank/DDBJ databases">
        <title>The whole genome shortgun sequences of strain Leeuwenhoekiella nanhaiensis G18 from the South China Sea.</title>
        <authorList>
            <person name="Liu Q."/>
        </authorList>
    </citation>
    <scope>NUCLEOTIDE SEQUENCE [LARGE SCALE GENOMIC DNA]</scope>
    <source>
        <strain evidence="1 2">G18</strain>
    </source>
</reference>
<sequence>MHKTTVNNAVAPCFLIANKYKKRLPHNRAKPKPKAFKLSTNCEKRGLKIRYYQYPENFSSKNKKSASG</sequence>
<dbReference type="Proteomes" id="UP000229433">
    <property type="component" value="Unassembled WGS sequence"/>
</dbReference>
<accession>A0A2G1VRX8</accession>
<keyword evidence="2" id="KW-1185">Reference proteome</keyword>
<dbReference type="AlphaFoldDB" id="A0A2G1VRX8"/>
<proteinExistence type="predicted"/>
<dbReference type="EMBL" id="NQXA01000004">
    <property type="protein sequence ID" value="PHQ29532.1"/>
    <property type="molecule type" value="Genomic_DNA"/>
</dbReference>
<evidence type="ECO:0000313" key="1">
    <source>
        <dbReference type="EMBL" id="PHQ29532.1"/>
    </source>
</evidence>
<name>A0A2G1VRX8_9FLAO</name>
<gene>
    <name evidence="1" type="ORF">CJ305_09445</name>
</gene>
<comment type="caution">
    <text evidence="1">The sequence shown here is derived from an EMBL/GenBank/DDBJ whole genome shotgun (WGS) entry which is preliminary data.</text>
</comment>
<evidence type="ECO:0000313" key="2">
    <source>
        <dbReference type="Proteomes" id="UP000229433"/>
    </source>
</evidence>
<protein>
    <submittedName>
        <fullName evidence="1">Uncharacterized protein</fullName>
    </submittedName>
</protein>
<organism evidence="1 2">
    <name type="scientific">Leeuwenhoekiella nanhaiensis</name>
    <dbReference type="NCBI Taxonomy" id="1655491"/>
    <lineage>
        <taxon>Bacteria</taxon>
        <taxon>Pseudomonadati</taxon>
        <taxon>Bacteroidota</taxon>
        <taxon>Flavobacteriia</taxon>
        <taxon>Flavobacteriales</taxon>
        <taxon>Flavobacteriaceae</taxon>
        <taxon>Leeuwenhoekiella</taxon>
    </lineage>
</organism>